<dbReference type="Gene3D" id="3.10.580.10">
    <property type="entry name" value="CBS-domain"/>
    <property type="match status" value="1"/>
</dbReference>
<dbReference type="Gene3D" id="3.40.50.10490">
    <property type="entry name" value="Glucose-6-phosphate isomerase like protein, domain 1"/>
    <property type="match status" value="1"/>
</dbReference>
<dbReference type="InterPro" id="IPR004800">
    <property type="entry name" value="KdsD/KpsF-type"/>
</dbReference>
<keyword evidence="2" id="KW-0677">Repeat</keyword>
<evidence type="ECO:0000313" key="6">
    <source>
        <dbReference type="EMBL" id="SUZ89653.1"/>
    </source>
</evidence>
<dbReference type="CDD" id="cd04604">
    <property type="entry name" value="CBS_pair_SIS_assoc"/>
    <property type="match status" value="1"/>
</dbReference>
<dbReference type="InterPro" id="IPR001347">
    <property type="entry name" value="SIS_dom"/>
</dbReference>
<evidence type="ECO:0000256" key="2">
    <source>
        <dbReference type="ARBA" id="ARBA00022737"/>
    </source>
</evidence>
<dbReference type="SUPFAM" id="SSF53697">
    <property type="entry name" value="SIS domain"/>
    <property type="match status" value="1"/>
</dbReference>
<evidence type="ECO:0000259" key="5">
    <source>
        <dbReference type="PROSITE" id="PS51464"/>
    </source>
</evidence>
<protein>
    <recommendedName>
        <fullName evidence="7">SIS domain-containing protein</fullName>
    </recommendedName>
</protein>
<accession>A0A381RKS3</accession>
<dbReference type="AlphaFoldDB" id="A0A381RKS3"/>
<feature type="domain" description="CBS" evidence="4">
    <location>
        <begin position="278"/>
        <end position="330"/>
    </location>
</feature>
<dbReference type="PROSITE" id="PS51371">
    <property type="entry name" value="CBS"/>
    <property type="match status" value="2"/>
</dbReference>
<dbReference type="GO" id="GO:1901135">
    <property type="term" value="P:carbohydrate derivative metabolic process"/>
    <property type="evidence" value="ECO:0007669"/>
    <property type="project" value="InterPro"/>
</dbReference>
<feature type="domain" description="CBS" evidence="4">
    <location>
        <begin position="211"/>
        <end position="269"/>
    </location>
</feature>
<dbReference type="PANTHER" id="PTHR42745:SF1">
    <property type="entry name" value="ARABINOSE 5-PHOSPHATE ISOMERASE KDSD"/>
    <property type="match status" value="1"/>
</dbReference>
<dbReference type="InterPro" id="IPR046348">
    <property type="entry name" value="SIS_dom_sf"/>
</dbReference>
<dbReference type="CDD" id="cd05014">
    <property type="entry name" value="SIS_Kpsf"/>
    <property type="match status" value="1"/>
</dbReference>
<evidence type="ECO:0000259" key="4">
    <source>
        <dbReference type="PROSITE" id="PS51371"/>
    </source>
</evidence>
<evidence type="ECO:0008006" key="7">
    <source>
        <dbReference type="Google" id="ProtNLM"/>
    </source>
</evidence>
<dbReference type="GO" id="GO:0005975">
    <property type="term" value="P:carbohydrate metabolic process"/>
    <property type="evidence" value="ECO:0007669"/>
    <property type="project" value="InterPro"/>
</dbReference>
<name>A0A381RKS3_9ZZZZ</name>
<dbReference type="PIRSF" id="PIRSF004692">
    <property type="entry name" value="KdsD_KpsF"/>
    <property type="match status" value="1"/>
</dbReference>
<dbReference type="NCBIfam" id="TIGR00393">
    <property type="entry name" value="kpsF"/>
    <property type="match status" value="1"/>
</dbReference>
<dbReference type="SMART" id="SM00116">
    <property type="entry name" value="CBS"/>
    <property type="match status" value="2"/>
</dbReference>
<dbReference type="PROSITE" id="PS51464">
    <property type="entry name" value="SIS"/>
    <property type="match status" value="1"/>
</dbReference>
<dbReference type="Pfam" id="PF01380">
    <property type="entry name" value="SIS"/>
    <property type="match status" value="1"/>
</dbReference>
<keyword evidence="3" id="KW-0129">CBS domain</keyword>
<dbReference type="EMBL" id="UINC01001829">
    <property type="protein sequence ID" value="SUZ89653.1"/>
    <property type="molecule type" value="Genomic_DNA"/>
</dbReference>
<evidence type="ECO:0000256" key="3">
    <source>
        <dbReference type="ARBA" id="ARBA00023122"/>
    </source>
</evidence>
<organism evidence="6">
    <name type="scientific">marine metagenome</name>
    <dbReference type="NCBI Taxonomy" id="408172"/>
    <lineage>
        <taxon>unclassified sequences</taxon>
        <taxon>metagenomes</taxon>
        <taxon>ecological metagenomes</taxon>
    </lineage>
</organism>
<comment type="similarity">
    <text evidence="1">Belongs to the SIS family. GutQ/KpsF subfamily.</text>
</comment>
<proteinExistence type="inferred from homology"/>
<reference evidence="6" key="1">
    <citation type="submission" date="2018-05" db="EMBL/GenBank/DDBJ databases">
        <authorList>
            <person name="Lanie J.A."/>
            <person name="Ng W.-L."/>
            <person name="Kazmierczak K.M."/>
            <person name="Andrzejewski T.M."/>
            <person name="Davidsen T.M."/>
            <person name="Wayne K.J."/>
            <person name="Tettelin H."/>
            <person name="Glass J.I."/>
            <person name="Rusch D."/>
            <person name="Podicherti R."/>
            <person name="Tsui H.-C.T."/>
            <person name="Winkler M.E."/>
        </authorList>
    </citation>
    <scope>NUCLEOTIDE SEQUENCE</scope>
</reference>
<feature type="domain" description="SIS" evidence="5">
    <location>
        <begin position="43"/>
        <end position="186"/>
    </location>
</feature>
<dbReference type="PANTHER" id="PTHR42745">
    <property type="match status" value="1"/>
</dbReference>
<dbReference type="Pfam" id="PF00571">
    <property type="entry name" value="CBS"/>
    <property type="match status" value="2"/>
</dbReference>
<gene>
    <name evidence="6" type="ORF">METZ01_LOCUS42507</name>
</gene>
<dbReference type="InterPro" id="IPR000644">
    <property type="entry name" value="CBS_dom"/>
</dbReference>
<dbReference type="InterPro" id="IPR050986">
    <property type="entry name" value="GutQ/KpsF_isomerases"/>
</dbReference>
<evidence type="ECO:0000256" key="1">
    <source>
        <dbReference type="ARBA" id="ARBA00008165"/>
    </source>
</evidence>
<dbReference type="GO" id="GO:0097367">
    <property type="term" value="F:carbohydrate derivative binding"/>
    <property type="evidence" value="ECO:0007669"/>
    <property type="project" value="InterPro"/>
</dbReference>
<dbReference type="GO" id="GO:0016853">
    <property type="term" value="F:isomerase activity"/>
    <property type="evidence" value="ECO:0007669"/>
    <property type="project" value="InterPro"/>
</dbReference>
<dbReference type="InterPro" id="IPR035474">
    <property type="entry name" value="SIS_Kpsf"/>
</dbReference>
<sequence>MPDQPASDSGNNAGLPLARQVLETEAAAILALLDRLDAAFERAVDLLQRCSGTIIVTGMGKSGIICRKIAATLSSTGTPAFFLHPAEAIHGDLGAIQPDDAVLALSYSGETDELLRLLETIRRRDIRLIAVTGNPSSTLGRAADVTLNCRVGEEACPLNLVPTASTTASLAIGDALAMVLSVRKGFQQEDFAINHPGGKLGKRLMRVDQLMHGGPQLPCVESTTPMRDVIYEMSSKGLGMTCVANADHCLLGIITDGDLRRHMNDSADFLTCAASDVMTSAPVTIQGTALAVTALNTMEAKRITSLVVVDINRIIQGVLHVHDLWRVEQF</sequence>
<dbReference type="FunFam" id="3.40.50.10490:FF:000011">
    <property type="entry name" value="Arabinose 5-phosphate isomerase"/>
    <property type="match status" value="1"/>
</dbReference>
<dbReference type="InterPro" id="IPR046342">
    <property type="entry name" value="CBS_dom_sf"/>
</dbReference>